<dbReference type="Pfam" id="PF08479">
    <property type="entry name" value="POTRA_2"/>
    <property type="match status" value="1"/>
</dbReference>
<feature type="chain" id="PRO_5012404343" evidence="4">
    <location>
        <begin position="26"/>
        <end position="560"/>
    </location>
</feature>
<dbReference type="Gene3D" id="2.40.160.50">
    <property type="entry name" value="membrane protein fhac: a member of the omp85/tpsb transporter family"/>
    <property type="match status" value="1"/>
</dbReference>
<sequence length="560" mass="61121">MRNIKYSICAAIVARFFTAASNADAQAGNPDRLPSQDTQRYQEQQLQVVKEQAFAPPEVLTPVVRQKSELPDFPVETPCVTVAEVEWRGAEHFPWLPGRVPVEGACIGAQGRDILSQWVARQLIADGYITTQVFIPEQDFTTGHLVIEIVPGRVGAIRDEGTSVGWSRIVFPERSHALLNIRDLDQALENIRRLPGQGVTAFDLVPGADLGETDIVIRHPQNTRRVRFVLTADNSGIDATGRNQLGAIVAIDSPLHLYDQLIATVNNDAGLGNDRAGSRSKSIAWNVPIGYASFSLGFSEWSSKQALPVVGADILYTARTRRFEAGLTYVPYRTSHNKGSLQLNLVRRQDQASLGGEEIGVQKRDITSYEIRASHLEMFSDASLHAAIGLRGSLAGLSQTPGFVYGQSNWSGRYQILTTSASLNVPFRIDSRAFGYRGTFFLQHALQPTPFTEYLQIGGRYSVRGFDGNRSLAAQSGWTWRNELATGLFAGSETYVALDAGQVSGDLAAAGGRTLIGSAFGIRGSYRGLGYDVSVGVPLLRPDTIQTGTPSLNVQMTYRF</sequence>
<reference evidence="8 9" key="1">
    <citation type="submission" date="2017-01" db="EMBL/GenBank/DDBJ databases">
        <title>Whole-Genome Shotgun Sequencing of Two beta-Proteobacterial Species in Search of the Bulgecin Biosynthetic Cluster.</title>
        <authorList>
            <person name="Horsman M.E."/>
            <person name="Marous D.R."/>
            <person name="Li R."/>
            <person name="Oliver R.A."/>
            <person name="Byun B."/>
            <person name="Emrich S.J."/>
            <person name="Boggess B."/>
            <person name="Townsend C.A."/>
            <person name="Mobashery S."/>
        </authorList>
    </citation>
    <scope>NUCLEOTIDE SEQUENCE [LARGE SCALE GENOMIC DNA]</scope>
    <source>
        <strain evidence="8 9">ATCC 31363</strain>
    </source>
</reference>
<gene>
    <name evidence="8" type="ORF">BWP39_23480</name>
</gene>
<evidence type="ECO:0000256" key="1">
    <source>
        <dbReference type="ARBA" id="ARBA00022452"/>
    </source>
</evidence>
<dbReference type="GO" id="GO:0046819">
    <property type="term" value="P:protein secretion by the type V secretion system"/>
    <property type="evidence" value="ECO:0007669"/>
    <property type="project" value="TreeGrafter"/>
</dbReference>
<dbReference type="Gene3D" id="3.10.20.310">
    <property type="entry name" value="membrane protein fhac"/>
    <property type="match status" value="1"/>
</dbReference>
<keyword evidence="2" id="KW-0812">Transmembrane</keyword>
<dbReference type="GO" id="GO:0098046">
    <property type="term" value="C:type V protein secretion system complex"/>
    <property type="evidence" value="ECO:0007669"/>
    <property type="project" value="TreeGrafter"/>
</dbReference>
<dbReference type="EMBL" id="MTZV01000006">
    <property type="protein sequence ID" value="PCE22645.1"/>
    <property type="molecule type" value="Genomic_DNA"/>
</dbReference>
<feature type="signal peptide" evidence="4">
    <location>
        <begin position="1"/>
        <end position="25"/>
    </location>
</feature>
<evidence type="ECO:0000256" key="2">
    <source>
        <dbReference type="ARBA" id="ARBA00022692"/>
    </source>
</evidence>
<evidence type="ECO:0000259" key="6">
    <source>
        <dbReference type="Pfam" id="PF08479"/>
    </source>
</evidence>
<dbReference type="Proteomes" id="UP000218022">
    <property type="component" value="Unassembled WGS sequence"/>
</dbReference>
<keyword evidence="3" id="KW-0998">Cell outer membrane</keyword>
<dbReference type="PANTHER" id="PTHR34597">
    <property type="entry name" value="SLR1661 PROTEIN"/>
    <property type="match status" value="1"/>
</dbReference>
<dbReference type="Pfam" id="PF03865">
    <property type="entry name" value="ShlB"/>
    <property type="match status" value="1"/>
</dbReference>
<evidence type="ECO:0000259" key="5">
    <source>
        <dbReference type="Pfam" id="PF03865"/>
    </source>
</evidence>
<evidence type="ECO:0000256" key="4">
    <source>
        <dbReference type="SAM" id="SignalP"/>
    </source>
</evidence>
<dbReference type="OrthoDB" id="290122at2"/>
<dbReference type="Pfam" id="PF17287">
    <property type="entry name" value="POTRA_3"/>
    <property type="match status" value="1"/>
</dbReference>
<evidence type="ECO:0000259" key="7">
    <source>
        <dbReference type="Pfam" id="PF17287"/>
    </source>
</evidence>
<organism evidence="8 9">
    <name type="scientific">Paraburkholderia acidicola</name>
    <dbReference type="NCBI Taxonomy" id="1912599"/>
    <lineage>
        <taxon>Bacteria</taxon>
        <taxon>Pseudomonadati</taxon>
        <taxon>Pseudomonadota</taxon>
        <taxon>Betaproteobacteria</taxon>
        <taxon>Burkholderiales</taxon>
        <taxon>Burkholderiaceae</taxon>
        <taxon>Paraburkholderia</taxon>
    </lineage>
</organism>
<feature type="domain" description="Polypeptide-transport-associated ShlB-type" evidence="6">
    <location>
        <begin position="82"/>
        <end position="152"/>
    </location>
</feature>
<accession>A0A2A4EPB3</accession>
<comment type="caution">
    <text evidence="8">The sequence shown here is derived from an EMBL/GenBank/DDBJ whole genome shotgun (WGS) entry which is preliminary data.</text>
</comment>
<dbReference type="InterPro" id="IPR013686">
    <property type="entry name" value="Polypept-transport_assoc_ShlB"/>
</dbReference>
<evidence type="ECO:0000313" key="9">
    <source>
        <dbReference type="Proteomes" id="UP000218022"/>
    </source>
</evidence>
<evidence type="ECO:0000313" key="8">
    <source>
        <dbReference type="EMBL" id="PCE22645.1"/>
    </source>
</evidence>
<dbReference type="PANTHER" id="PTHR34597:SF3">
    <property type="entry name" value="OUTER MEMBRANE TRANSPORTER CDIB"/>
    <property type="match status" value="1"/>
</dbReference>
<dbReference type="InterPro" id="IPR027282">
    <property type="entry name" value="TPS"/>
</dbReference>
<dbReference type="AlphaFoldDB" id="A0A2A4EPB3"/>
<keyword evidence="1" id="KW-0472">Membrane</keyword>
<dbReference type="InterPro" id="IPR005565">
    <property type="entry name" value="Hemolysn_activator_HlyB_C"/>
</dbReference>
<feature type="domain" description="Haemolysin activator HlyB C-terminal" evidence="5">
    <location>
        <begin position="211"/>
        <end position="524"/>
    </location>
</feature>
<keyword evidence="1" id="KW-1134">Transmembrane beta strand</keyword>
<proteinExistence type="predicted"/>
<dbReference type="RefSeq" id="WP_133116919.1">
    <property type="nucleotide sequence ID" value="NZ_MTZV01000006.1"/>
</dbReference>
<feature type="domain" description="ShlB POTRA" evidence="7">
    <location>
        <begin position="164"/>
        <end position="199"/>
    </location>
</feature>
<dbReference type="GO" id="GO:0008320">
    <property type="term" value="F:protein transmembrane transporter activity"/>
    <property type="evidence" value="ECO:0007669"/>
    <property type="project" value="TreeGrafter"/>
</dbReference>
<name>A0A2A4EPB3_9BURK</name>
<protein>
    <submittedName>
        <fullName evidence="8">Peptidase S49</fullName>
    </submittedName>
</protein>
<dbReference type="InterPro" id="IPR051544">
    <property type="entry name" value="TPS_OM_transporter"/>
</dbReference>
<evidence type="ECO:0000256" key="3">
    <source>
        <dbReference type="ARBA" id="ARBA00023237"/>
    </source>
</evidence>
<dbReference type="InterPro" id="IPR035251">
    <property type="entry name" value="ShlB_POTRA"/>
</dbReference>
<keyword evidence="4" id="KW-0732">Signal</keyword>
<dbReference type="PIRSF" id="PIRSF029745">
    <property type="entry name" value="FhaC"/>
    <property type="match status" value="1"/>
</dbReference>